<protein>
    <submittedName>
        <fullName evidence="1">Uncharacterized protein</fullName>
    </submittedName>
</protein>
<keyword evidence="2" id="KW-1185">Reference proteome</keyword>
<dbReference type="InParanoid" id="A0A168N481"/>
<gene>
    <name evidence="1" type="primary">ABSGL_05421.1 scaffold 6965</name>
</gene>
<dbReference type="AlphaFoldDB" id="A0A168N481"/>
<dbReference type="Proteomes" id="UP000078561">
    <property type="component" value="Unassembled WGS sequence"/>
</dbReference>
<reference evidence="1" key="1">
    <citation type="submission" date="2016-04" db="EMBL/GenBank/DDBJ databases">
        <authorList>
            <person name="Evans L.H."/>
            <person name="Alamgir A."/>
            <person name="Owens N."/>
            <person name="Weber N.D."/>
            <person name="Virtaneva K."/>
            <person name="Barbian K."/>
            <person name="Babar A."/>
            <person name="Rosenke K."/>
        </authorList>
    </citation>
    <scope>NUCLEOTIDE SEQUENCE [LARGE SCALE GENOMIC DNA]</scope>
    <source>
        <strain evidence="1">CBS 101.48</strain>
    </source>
</reference>
<evidence type="ECO:0000313" key="2">
    <source>
        <dbReference type="Proteomes" id="UP000078561"/>
    </source>
</evidence>
<evidence type="ECO:0000313" key="1">
    <source>
        <dbReference type="EMBL" id="SAL99775.1"/>
    </source>
</evidence>
<accession>A0A168N481</accession>
<sequence length="88" mass="10236">MFRRVVIPCHRQVHHYFPMSWCCHQQRLKTRVVQANEWLEVALRSLKGHVIPESLIVILAAVNRSARRPKRRTIGSLYLGFVAYAVGI</sequence>
<proteinExistence type="predicted"/>
<name>A0A168N481_ABSGL</name>
<organism evidence="1">
    <name type="scientific">Absidia glauca</name>
    <name type="common">Pin mould</name>
    <dbReference type="NCBI Taxonomy" id="4829"/>
    <lineage>
        <taxon>Eukaryota</taxon>
        <taxon>Fungi</taxon>
        <taxon>Fungi incertae sedis</taxon>
        <taxon>Mucoromycota</taxon>
        <taxon>Mucoromycotina</taxon>
        <taxon>Mucoromycetes</taxon>
        <taxon>Mucorales</taxon>
        <taxon>Cunninghamellaceae</taxon>
        <taxon>Absidia</taxon>
    </lineage>
</organism>
<dbReference type="EMBL" id="LT552963">
    <property type="protein sequence ID" value="SAL99775.1"/>
    <property type="molecule type" value="Genomic_DNA"/>
</dbReference>